<dbReference type="Proteomes" id="UP000827721">
    <property type="component" value="Unassembled WGS sequence"/>
</dbReference>
<reference evidence="2 3" key="1">
    <citation type="submission" date="2021-02" db="EMBL/GenBank/DDBJ databases">
        <title>Plant Genome Project.</title>
        <authorList>
            <person name="Zhang R.-G."/>
        </authorList>
    </citation>
    <scope>NUCLEOTIDE SEQUENCE [LARGE SCALE GENOMIC DNA]</scope>
    <source>
        <tissue evidence="2">Leaves</tissue>
    </source>
</reference>
<evidence type="ECO:0000313" key="3">
    <source>
        <dbReference type="Proteomes" id="UP000827721"/>
    </source>
</evidence>
<dbReference type="Pfam" id="PF05623">
    <property type="entry name" value="DUF789"/>
    <property type="match status" value="1"/>
</dbReference>
<dbReference type="PANTHER" id="PTHR31343:SF8">
    <property type="entry name" value="OS07G0246600 PROTEIN"/>
    <property type="match status" value="1"/>
</dbReference>
<feature type="region of interest" description="Disordered" evidence="1">
    <location>
        <begin position="169"/>
        <end position="200"/>
    </location>
</feature>
<dbReference type="PANTHER" id="PTHR31343">
    <property type="entry name" value="T15D22.8"/>
    <property type="match status" value="1"/>
</dbReference>
<evidence type="ECO:0000313" key="2">
    <source>
        <dbReference type="EMBL" id="KAH7573510.1"/>
    </source>
</evidence>
<feature type="region of interest" description="Disordered" evidence="1">
    <location>
        <begin position="1"/>
        <end position="63"/>
    </location>
</feature>
<feature type="compositionally biased region" description="Basic and acidic residues" evidence="1">
    <location>
        <begin position="177"/>
        <end position="200"/>
    </location>
</feature>
<organism evidence="2 3">
    <name type="scientific">Xanthoceras sorbifolium</name>
    <dbReference type="NCBI Taxonomy" id="99658"/>
    <lineage>
        <taxon>Eukaryota</taxon>
        <taxon>Viridiplantae</taxon>
        <taxon>Streptophyta</taxon>
        <taxon>Embryophyta</taxon>
        <taxon>Tracheophyta</taxon>
        <taxon>Spermatophyta</taxon>
        <taxon>Magnoliopsida</taxon>
        <taxon>eudicotyledons</taxon>
        <taxon>Gunneridae</taxon>
        <taxon>Pentapetalae</taxon>
        <taxon>rosids</taxon>
        <taxon>malvids</taxon>
        <taxon>Sapindales</taxon>
        <taxon>Sapindaceae</taxon>
        <taxon>Xanthoceroideae</taxon>
        <taxon>Xanthoceras</taxon>
    </lineage>
</organism>
<dbReference type="EMBL" id="JAFEMO010000003">
    <property type="protein sequence ID" value="KAH7573510.1"/>
    <property type="molecule type" value="Genomic_DNA"/>
</dbReference>
<protein>
    <submittedName>
        <fullName evidence="2">Uncharacterized protein</fullName>
    </submittedName>
</protein>
<dbReference type="InterPro" id="IPR008507">
    <property type="entry name" value="DUF789"/>
</dbReference>
<accession>A0ABQ8IA67</accession>
<gene>
    <name evidence="2" type="ORF">JRO89_XS03G0162200</name>
</gene>
<keyword evidence="3" id="KW-1185">Reference proteome</keyword>
<comment type="caution">
    <text evidence="2">The sequence shown here is derived from an EMBL/GenBank/DDBJ whole genome shotgun (WGS) entry which is preliminary data.</text>
</comment>
<sequence length="422" mass="48170">MSGSRAGPIARGRGENRFYNPPHVRKQRRQQQEEELKQKQRQEHQQRLQRPSSVSEKKRTESGECESLLLSSSNCSVSLSSESTNLDRFLEHTTPLVAVQHLPKTSMRRWRSHETEHHPYFVLSDLWESFKEWSAYGAGVPLLLDGSESVKQYYVPYLSGIQLYIDPSRTSSRLSKRPGEDSDAESSRETSSDGSSDHGVERRIHAFVQGSWSQQNIPYANIQSFNRLSLRNKPLMGSSSDESEICNPPGQLIFEYFENDPPFSRKPLADKANLRTYRSCDLLPSSWISVAWYPIYRIPMGPTLQNLDACFLTFHSLSTPCQSTGSDGLHFPNFTVREGHSADMLIKLPLPTFGLASYKFKVSFWNHNGVNECPKANSLLRAADNWLRLLQVNHPDYRFFVSHSSYIRLPEYGLCLAFAQVK</sequence>
<proteinExistence type="predicted"/>
<evidence type="ECO:0000256" key="1">
    <source>
        <dbReference type="SAM" id="MobiDB-lite"/>
    </source>
</evidence>
<name>A0ABQ8IA67_9ROSI</name>
<feature type="compositionally biased region" description="Basic and acidic residues" evidence="1">
    <location>
        <begin position="30"/>
        <end position="46"/>
    </location>
</feature>